<keyword evidence="5" id="KW-1185">Reference proteome</keyword>
<dbReference type="Gene3D" id="2.60.40.10">
    <property type="entry name" value="Immunoglobulins"/>
    <property type="match status" value="1"/>
</dbReference>
<dbReference type="Proteomes" id="UP000821598">
    <property type="component" value="Unassembled WGS sequence"/>
</dbReference>
<keyword evidence="1" id="KW-0732">Signal</keyword>
<feature type="non-terminal residue" evidence="4">
    <location>
        <position position="1"/>
    </location>
</feature>
<proteinExistence type="predicted"/>
<evidence type="ECO:0000313" key="5">
    <source>
        <dbReference type="Proteomes" id="UP000821598"/>
    </source>
</evidence>
<dbReference type="InterPro" id="IPR006558">
    <property type="entry name" value="LamG-like"/>
</dbReference>
<evidence type="ECO:0000259" key="3">
    <source>
        <dbReference type="SMART" id="SM00560"/>
    </source>
</evidence>
<evidence type="ECO:0000313" key="4">
    <source>
        <dbReference type="EMBL" id="NVI09930.1"/>
    </source>
</evidence>
<keyword evidence="2" id="KW-1015">Disulfide bond</keyword>
<dbReference type="InterPro" id="IPR013783">
    <property type="entry name" value="Ig-like_fold"/>
</dbReference>
<accession>A0ABX2P1F0</accession>
<dbReference type="InterPro" id="IPR036116">
    <property type="entry name" value="FN3_sf"/>
</dbReference>
<protein>
    <submittedName>
        <fullName evidence="4">LamG domain-containing protein</fullName>
    </submittedName>
</protein>
<reference evidence="4 5" key="1">
    <citation type="submission" date="2019-08" db="EMBL/GenBank/DDBJ databases">
        <title>Paraburkholderia simonii sp. nov. and P. youngii sp. nov. Brazilian and Mexican Mimosa-associated rhizobia.</title>
        <authorList>
            <person name="Mavima L."/>
            <person name="Beukes C.W."/>
            <person name="Palmer M."/>
            <person name="De Meyer S.E."/>
            <person name="James E.K."/>
            <person name="Maluk M."/>
            <person name="Avontuur J.R."/>
            <person name="Chan W.Y."/>
            <person name="Venter S.N."/>
            <person name="Steenkamp E.T."/>
        </authorList>
    </citation>
    <scope>NUCLEOTIDE SEQUENCE [LARGE SCALE GENOMIC DNA]</scope>
    <source>
        <strain evidence="4 5">JPY454</strain>
    </source>
</reference>
<dbReference type="EMBL" id="VOMC01000200">
    <property type="protein sequence ID" value="NVI09930.1"/>
    <property type="molecule type" value="Genomic_DNA"/>
</dbReference>
<dbReference type="SUPFAM" id="SSF49265">
    <property type="entry name" value="Fibronectin type III"/>
    <property type="match status" value="1"/>
</dbReference>
<dbReference type="Gene3D" id="2.60.120.200">
    <property type="match status" value="1"/>
</dbReference>
<organism evidence="4 5">
    <name type="scientific">Paraburkholderia youngii</name>
    <dbReference type="NCBI Taxonomy" id="2782701"/>
    <lineage>
        <taxon>Bacteria</taxon>
        <taxon>Pseudomonadati</taxon>
        <taxon>Pseudomonadota</taxon>
        <taxon>Betaproteobacteria</taxon>
        <taxon>Burkholderiales</taxon>
        <taxon>Burkholderiaceae</taxon>
        <taxon>Paraburkholderia</taxon>
    </lineage>
</organism>
<comment type="caution">
    <text evidence="4">The sequence shown here is derived from an EMBL/GenBank/DDBJ whole genome shotgun (WGS) entry which is preliminary data.</text>
</comment>
<name>A0ABX2P1F0_9BURK</name>
<evidence type="ECO:0000256" key="1">
    <source>
        <dbReference type="ARBA" id="ARBA00022729"/>
    </source>
</evidence>
<dbReference type="InterPro" id="IPR013320">
    <property type="entry name" value="ConA-like_dom_sf"/>
</dbReference>
<feature type="domain" description="LamG-like jellyroll fold" evidence="3">
    <location>
        <begin position="223"/>
        <end position="362"/>
    </location>
</feature>
<dbReference type="SMART" id="SM00560">
    <property type="entry name" value="LamGL"/>
    <property type="match status" value="1"/>
</dbReference>
<gene>
    <name evidence="4" type="ORF">FSB64_41910</name>
</gene>
<evidence type="ECO:0000256" key="2">
    <source>
        <dbReference type="ARBA" id="ARBA00023157"/>
    </source>
</evidence>
<dbReference type="SUPFAM" id="SSF49899">
    <property type="entry name" value="Concanavalin A-like lectins/glucanases"/>
    <property type="match status" value="1"/>
</dbReference>
<sequence length="370" mass="38655">ASQGDIRPIWALVYNHYVNRKGLAAPWSEKFALAIQPEGGGNNGTTSGGYDQLGYDQLGYGTLAYTRDPVTPAAAPSGVTAWPAAGQVVLSWWGVANGTSYNVKRAANSGGPYTTVASGITDVLTYTDSPQAGVWYYVVSATTAAGESANSNEVAAVTAVQLHTWLSFDESSGTTAADATGNGHTGTLVGGASRTAGKSGNAVLLDGSSGYVSLPNDIVGDVSDFTIAAWVFRNSNSTKQWERVFDFGTGTGRYMMLTPDSSGGTVRFSITLNGSHNERQVNGNAPLPSGQWTHVAVTLSGTTLTLYVNGSQTGQTTGVAFAPWHLGPSAQNWIGRSQYAADPYFNGAIDEFRIYRGALPPDQIATLAQG</sequence>
<dbReference type="RefSeq" id="WP_176370187.1">
    <property type="nucleotide sequence ID" value="NZ_VOMC01000200.1"/>
</dbReference>
<dbReference type="Pfam" id="PF13385">
    <property type="entry name" value="Laminin_G_3"/>
    <property type="match status" value="1"/>
</dbReference>